<keyword evidence="5" id="KW-0479">Metal-binding</keyword>
<dbReference type="PRINTS" id="PR00409">
    <property type="entry name" value="PHDIOXRDTASE"/>
</dbReference>
<dbReference type="PANTHER" id="PTHR47354">
    <property type="entry name" value="NADH OXIDOREDUCTASE HCR"/>
    <property type="match status" value="1"/>
</dbReference>
<evidence type="ECO:0000256" key="6">
    <source>
        <dbReference type="ARBA" id="ARBA00023002"/>
    </source>
</evidence>
<evidence type="ECO:0000256" key="1">
    <source>
        <dbReference type="ARBA" id="ARBA00001917"/>
    </source>
</evidence>
<evidence type="ECO:0000256" key="3">
    <source>
        <dbReference type="ARBA" id="ARBA00022643"/>
    </source>
</evidence>
<dbReference type="PANTHER" id="PTHR47354:SF1">
    <property type="entry name" value="CARNITINE MONOOXYGENASE REDUCTASE SUBUNIT"/>
    <property type="match status" value="1"/>
</dbReference>
<evidence type="ECO:0000256" key="7">
    <source>
        <dbReference type="ARBA" id="ARBA00023004"/>
    </source>
</evidence>
<dbReference type="RefSeq" id="WP_115274451.1">
    <property type="nucleotide sequence ID" value="NZ_UGUY01000001.1"/>
</dbReference>
<dbReference type="SUPFAM" id="SSF52343">
    <property type="entry name" value="Ferredoxin reductase-like, C-terminal NADP-linked domain"/>
    <property type="match status" value="1"/>
</dbReference>
<dbReference type="InterPro" id="IPR039261">
    <property type="entry name" value="FNR_nucleotide-bd"/>
</dbReference>
<feature type="domain" description="2Fe-2S ferredoxin-type" evidence="9">
    <location>
        <begin position="232"/>
        <end position="317"/>
    </location>
</feature>
<dbReference type="InterPro" id="IPR001041">
    <property type="entry name" value="2Fe-2S_ferredoxin-type"/>
</dbReference>
<accession>A0A379KPB0</accession>
<dbReference type="InterPro" id="IPR017938">
    <property type="entry name" value="Riboflavin_synthase-like_b-brl"/>
</dbReference>
<dbReference type="GO" id="GO:0046872">
    <property type="term" value="F:metal ion binding"/>
    <property type="evidence" value="ECO:0007669"/>
    <property type="project" value="UniProtKB-KW"/>
</dbReference>
<evidence type="ECO:0000313" key="11">
    <source>
        <dbReference type="EMBL" id="SUD69217.1"/>
    </source>
</evidence>
<proteinExistence type="predicted"/>
<dbReference type="PROSITE" id="PS51384">
    <property type="entry name" value="FAD_FR"/>
    <property type="match status" value="1"/>
</dbReference>
<dbReference type="InterPro" id="IPR054582">
    <property type="entry name" value="DmmA-like_N"/>
</dbReference>
<dbReference type="Gene3D" id="2.40.30.10">
    <property type="entry name" value="Translation factors"/>
    <property type="match status" value="1"/>
</dbReference>
<name>A0A379KPB0_PSEPU</name>
<keyword evidence="7" id="KW-0408">Iron</keyword>
<dbReference type="InterPro" id="IPR012675">
    <property type="entry name" value="Beta-grasp_dom_sf"/>
</dbReference>
<keyword evidence="2" id="KW-0285">Flavoprotein</keyword>
<dbReference type="InterPro" id="IPR036010">
    <property type="entry name" value="2Fe-2S_ferredoxin-like_sf"/>
</dbReference>
<dbReference type="GO" id="GO:0016491">
    <property type="term" value="F:oxidoreductase activity"/>
    <property type="evidence" value="ECO:0007669"/>
    <property type="project" value="UniProtKB-KW"/>
</dbReference>
<evidence type="ECO:0000256" key="5">
    <source>
        <dbReference type="ARBA" id="ARBA00022723"/>
    </source>
</evidence>
<keyword evidence="3" id="KW-0288">FMN</keyword>
<keyword evidence="6 11" id="KW-0560">Oxidoreductase</keyword>
<dbReference type="Pfam" id="PF00111">
    <property type="entry name" value="Fer2"/>
    <property type="match status" value="1"/>
</dbReference>
<evidence type="ECO:0000313" key="12">
    <source>
        <dbReference type="Proteomes" id="UP000254602"/>
    </source>
</evidence>
<dbReference type="Pfam" id="PF22290">
    <property type="entry name" value="DmmA-like_N"/>
    <property type="match status" value="1"/>
</dbReference>
<evidence type="ECO:0000256" key="8">
    <source>
        <dbReference type="ARBA" id="ARBA00023014"/>
    </source>
</evidence>
<dbReference type="InterPro" id="IPR050415">
    <property type="entry name" value="MRET"/>
</dbReference>
<dbReference type="InterPro" id="IPR006058">
    <property type="entry name" value="2Fe2S_fd_BS"/>
</dbReference>
<dbReference type="SUPFAM" id="SSF54292">
    <property type="entry name" value="2Fe-2S ferredoxin-like"/>
    <property type="match status" value="1"/>
</dbReference>
<dbReference type="Gene3D" id="3.10.20.30">
    <property type="match status" value="1"/>
</dbReference>
<dbReference type="PROSITE" id="PS00197">
    <property type="entry name" value="2FE2S_FER_1"/>
    <property type="match status" value="1"/>
</dbReference>
<dbReference type="CDD" id="cd00207">
    <property type="entry name" value="fer2"/>
    <property type="match status" value="1"/>
</dbReference>
<dbReference type="Proteomes" id="UP000254602">
    <property type="component" value="Unassembled WGS sequence"/>
</dbReference>
<dbReference type="CDD" id="cd06185">
    <property type="entry name" value="PDR_like"/>
    <property type="match status" value="1"/>
</dbReference>
<keyword evidence="8" id="KW-0411">Iron-sulfur</keyword>
<dbReference type="EC" id="1.-.-.-" evidence="11"/>
<evidence type="ECO:0000256" key="4">
    <source>
        <dbReference type="ARBA" id="ARBA00022714"/>
    </source>
</evidence>
<dbReference type="AlphaFoldDB" id="A0A379KPB0"/>
<dbReference type="InterPro" id="IPR017927">
    <property type="entry name" value="FAD-bd_FR_type"/>
</dbReference>
<comment type="cofactor">
    <cofactor evidence="1">
        <name>FMN</name>
        <dbReference type="ChEBI" id="CHEBI:58210"/>
    </cofactor>
</comment>
<dbReference type="SUPFAM" id="SSF63380">
    <property type="entry name" value="Riboflavin synthase domain-like"/>
    <property type="match status" value="1"/>
</dbReference>
<dbReference type="EMBL" id="UGUY01000001">
    <property type="protein sequence ID" value="SUD69217.1"/>
    <property type="molecule type" value="Genomic_DNA"/>
</dbReference>
<dbReference type="PROSITE" id="PS51085">
    <property type="entry name" value="2FE2S_FER_2"/>
    <property type="match status" value="1"/>
</dbReference>
<organism evidence="11 12">
    <name type="scientific">Pseudomonas putida</name>
    <name type="common">Arthrobacter siderocapsulatus</name>
    <dbReference type="NCBI Taxonomy" id="303"/>
    <lineage>
        <taxon>Bacteria</taxon>
        <taxon>Pseudomonadati</taxon>
        <taxon>Pseudomonadota</taxon>
        <taxon>Gammaproteobacteria</taxon>
        <taxon>Pseudomonadales</taxon>
        <taxon>Pseudomonadaceae</taxon>
        <taxon>Pseudomonas</taxon>
    </lineage>
</organism>
<dbReference type="GO" id="GO:0051537">
    <property type="term" value="F:2 iron, 2 sulfur cluster binding"/>
    <property type="evidence" value="ECO:0007669"/>
    <property type="project" value="UniProtKB-KW"/>
</dbReference>
<feature type="domain" description="FAD-binding FR-type" evidence="10">
    <location>
        <begin position="1"/>
        <end position="101"/>
    </location>
</feature>
<evidence type="ECO:0000256" key="2">
    <source>
        <dbReference type="ARBA" id="ARBA00022630"/>
    </source>
</evidence>
<evidence type="ECO:0000259" key="9">
    <source>
        <dbReference type="PROSITE" id="PS51085"/>
    </source>
</evidence>
<keyword evidence="4" id="KW-0001">2Fe-2S</keyword>
<protein>
    <submittedName>
        <fullName evidence="11">Ferredoxin</fullName>
        <ecNumber evidence="11">1.-.-.-</ecNumber>
    </submittedName>
</protein>
<gene>
    <name evidence="11" type="primary">ophA1_2</name>
    <name evidence="11" type="ORF">NCTC7914_03358</name>
</gene>
<reference evidence="11 12" key="1">
    <citation type="submission" date="2018-06" db="EMBL/GenBank/DDBJ databases">
        <authorList>
            <consortium name="Pathogen Informatics"/>
            <person name="Doyle S."/>
        </authorList>
    </citation>
    <scope>NUCLEOTIDE SEQUENCE [LARGE SCALE GENOMIC DNA]</scope>
    <source>
        <strain evidence="11 12">NCTC7914</strain>
    </source>
</reference>
<sequence>MLQVNVSRKANEAEGVCSFELSPVKGETLPPFEAGAHIDVHIPGGLIRQYSLCNDPRERNRYLISVLKEPNSRGGSEAMHSIVGQGHELTISAPRNLFKLDHGAARHLLFAGGIGITPILAMAYELAHRKADFELHYCFRSCDRAAFVKALADAPFADRVVLHDDNGPQQQKLNAAAILDAVDEGRHLYVCGPAGFMNHILDTGEAAGWPQERMHREFFAGQVIDQGANAPFQVVLARSGRSFDIPADRTVFEVLDEAGVEVETSCEQGVCGTCVTRVLEGIPDHRDQFMTADEHARNDCFTPCCSRAKSHRLVLDL</sequence>
<dbReference type="Gene3D" id="3.40.50.80">
    <property type="entry name" value="Nucleotide-binding domain of ferredoxin-NADP reductase (FNR) module"/>
    <property type="match status" value="1"/>
</dbReference>
<evidence type="ECO:0000259" key="10">
    <source>
        <dbReference type="PROSITE" id="PS51384"/>
    </source>
</evidence>